<comment type="caution">
    <text evidence="4">The sequence shown here is derived from an EMBL/GenBank/DDBJ whole genome shotgun (WGS) entry which is preliminary data.</text>
</comment>
<dbReference type="EMBL" id="QQSY01000001">
    <property type="protein sequence ID" value="RDI99427.1"/>
    <property type="molecule type" value="Genomic_DNA"/>
</dbReference>
<protein>
    <submittedName>
        <fullName evidence="4">Lipopolysaccharide heptosyltransferase family protein</fullName>
    </submittedName>
</protein>
<proteinExistence type="predicted"/>
<keyword evidence="1" id="KW-0328">Glycosyltransferase</keyword>
<organism evidence="4 5">
    <name type="scientific">Dyella solisilvae</name>
    <dbReference type="NCBI Taxonomy" id="1920168"/>
    <lineage>
        <taxon>Bacteria</taxon>
        <taxon>Pseudomonadati</taxon>
        <taxon>Pseudomonadota</taxon>
        <taxon>Gammaproteobacteria</taxon>
        <taxon>Lysobacterales</taxon>
        <taxon>Rhodanobacteraceae</taxon>
        <taxon>Dyella</taxon>
    </lineage>
</organism>
<dbReference type="GO" id="GO:0008713">
    <property type="term" value="F:ADP-heptose-lipopolysaccharide heptosyltransferase activity"/>
    <property type="evidence" value="ECO:0007669"/>
    <property type="project" value="TreeGrafter"/>
</dbReference>
<gene>
    <name evidence="4" type="ORF">DVT68_00755</name>
</gene>
<keyword evidence="2 4" id="KW-0808">Transferase</keyword>
<dbReference type="GO" id="GO:0005829">
    <property type="term" value="C:cytosol"/>
    <property type="evidence" value="ECO:0007669"/>
    <property type="project" value="TreeGrafter"/>
</dbReference>
<keyword evidence="5" id="KW-1185">Reference proteome</keyword>
<dbReference type="CDD" id="cd03789">
    <property type="entry name" value="GT9_LPS_heptosyltransferase"/>
    <property type="match status" value="1"/>
</dbReference>
<evidence type="ECO:0000256" key="2">
    <source>
        <dbReference type="ARBA" id="ARBA00022679"/>
    </source>
</evidence>
<name>A0A370KAG2_9GAMM</name>
<feature type="region of interest" description="Disordered" evidence="3">
    <location>
        <begin position="338"/>
        <end position="364"/>
    </location>
</feature>
<accession>A0A370KAG2</accession>
<dbReference type="GO" id="GO:0009244">
    <property type="term" value="P:lipopolysaccharide core region biosynthetic process"/>
    <property type="evidence" value="ECO:0007669"/>
    <property type="project" value="TreeGrafter"/>
</dbReference>
<dbReference type="Gene3D" id="3.40.50.2000">
    <property type="entry name" value="Glycogen Phosphorylase B"/>
    <property type="match status" value="2"/>
</dbReference>
<dbReference type="PANTHER" id="PTHR30160:SF1">
    <property type="entry name" value="LIPOPOLYSACCHARIDE 1,2-N-ACETYLGLUCOSAMINETRANSFERASE-RELATED"/>
    <property type="match status" value="1"/>
</dbReference>
<evidence type="ECO:0000256" key="3">
    <source>
        <dbReference type="SAM" id="MobiDB-lite"/>
    </source>
</evidence>
<dbReference type="SUPFAM" id="SSF53756">
    <property type="entry name" value="UDP-Glycosyltransferase/glycogen phosphorylase"/>
    <property type="match status" value="1"/>
</dbReference>
<sequence>MPRKGIYRILVCRPNHRLGNTILLTPLIAELERLYKGVEIDILSEGDIAEEVFSTFFSVKNIYCLPKRGFKRPVSFLATLFRVRKVQYDLIVDPCLGSGFARAVTGFLKGRFKLGFSDKPADSKLTHPVPTEAARQHMAQRPINLLRWARQHYAGVVDDATDYPSLDIRLTDTELAQGRAVIEQLSPASQRTTTSPVVGIFGNATGAKRYPAEWWNEFITTFKEMCPASSLIELIPMHGRSMLGDQWPGYYSTDIRRMGAVMAGMDLFITADCGVMHLAVASRVPTVGMFSVTDASVYEPYGCGSRALLTKGLSARETAMQIVRDYATVLGQAGPVDAKPATATTPRAEGINAPGELGQLGLTH</sequence>
<dbReference type="Pfam" id="PF01075">
    <property type="entry name" value="Glyco_transf_9"/>
    <property type="match status" value="1"/>
</dbReference>
<dbReference type="Proteomes" id="UP000254711">
    <property type="component" value="Unassembled WGS sequence"/>
</dbReference>
<dbReference type="PANTHER" id="PTHR30160">
    <property type="entry name" value="TETRAACYLDISACCHARIDE 4'-KINASE-RELATED"/>
    <property type="match status" value="1"/>
</dbReference>
<evidence type="ECO:0000256" key="1">
    <source>
        <dbReference type="ARBA" id="ARBA00022676"/>
    </source>
</evidence>
<dbReference type="InterPro" id="IPR002201">
    <property type="entry name" value="Glyco_trans_9"/>
</dbReference>
<evidence type="ECO:0000313" key="4">
    <source>
        <dbReference type="EMBL" id="RDI99427.1"/>
    </source>
</evidence>
<reference evidence="4 5" key="1">
    <citation type="submission" date="2018-07" db="EMBL/GenBank/DDBJ databases">
        <title>Dyella solisilvae sp. nov., isolated from the pine and broad-leaved mixed forest soil.</title>
        <authorList>
            <person name="Gao Z."/>
            <person name="Qiu L."/>
        </authorList>
    </citation>
    <scope>NUCLEOTIDE SEQUENCE [LARGE SCALE GENOMIC DNA]</scope>
    <source>
        <strain evidence="4 5">DHG54</strain>
    </source>
</reference>
<evidence type="ECO:0000313" key="5">
    <source>
        <dbReference type="Proteomes" id="UP000254711"/>
    </source>
</evidence>
<dbReference type="InterPro" id="IPR051199">
    <property type="entry name" value="LPS_LOS_Heptosyltrfase"/>
</dbReference>
<dbReference type="AlphaFoldDB" id="A0A370KAG2"/>